<reference evidence="2 3" key="1">
    <citation type="submission" date="2021-01" db="EMBL/GenBank/DDBJ databases">
        <title>Whole genome shotgun sequence of Catellatospora bangladeshensis NBRC 107357.</title>
        <authorList>
            <person name="Komaki H."/>
            <person name="Tamura T."/>
        </authorList>
    </citation>
    <scope>NUCLEOTIDE SEQUENCE [LARGE SCALE GENOMIC DNA]</scope>
    <source>
        <strain evidence="2 3">NBRC 107357</strain>
    </source>
</reference>
<name>A0A8J3NLZ5_9ACTN</name>
<comment type="caution">
    <text evidence="2">The sequence shown here is derived from an EMBL/GenBank/DDBJ whole genome shotgun (WGS) entry which is preliminary data.</text>
</comment>
<dbReference type="RefSeq" id="WP_203749398.1">
    <property type="nucleotide sequence ID" value="NZ_BONF01000026.1"/>
</dbReference>
<evidence type="ECO:0000313" key="2">
    <source>
        <dbReference type="EMBL" id="GIF83105.1"/>
    </source>
</evidence>
<proteinExistence type="predicted"/>
<dbReference type="EMBL" id="BONF01000026">
    <property type="protein sequence ID" value="GIF83105.1"/>
    <property type="molecule type" value="Genomic_DNA"/>
</dbReference>
<feature type="region of interest" description="Disordered" evidence="1">
    <location>
        <begin position="1"/>
        <end position="52"/>
    </location>
</feature>
<dbReference type="Proteomes" id="UP000601223">
    <property type="component" value="Unassembled WGS sequence"/>
</dbReference>
<protein>
    <submittedName>
        <fullName evidence="2">Uncharacterized protein</fullName>
    </submittedName>
</protein>
<evidence type="ECO:0000256" key="1">
    <source>
        <dbReference type="SAM" id="MobiDB-lite"/>
    </source>
</evidence>
<organism evidence="2 3">
    <name type="scientific">Catellatospora bangladeshensis</name>
    <dbReference type="NCBI Taxonomy" id="310355"/>
    <lineage>
        <taxon>Bacteria</taxon>
        <taxon>Bacillati</taxon>
        <taxon>Actinomycetota</taxon>
        <taxon>Actinomycetes</taxon>
        <taxon>Micromonosporales</taxon>
        <taxon>Micromonosporaceae</taxon>
        <taxon>Catellatospora</taxon>
    </lineage>
</organism>
<evidence type="ECO:0000313" key="3">
    <source>
        <dbReference type="Proteomes" id="UP000601223"/>
    </source>
</evidence>
<dbReference type="AlphaFoldDB" id="A0A8J3NLZ5"/>
<gene>
    <name evidence="2" type="ORF">Cba03nite_44540</name>
</gene>
<keyword evidence="3" id="KW-1185">Reference proteome</keyword>
<sequence>MSEQPIRGPKEPLTSPEPGEGPQPPNLDDGDERPIDLDDFPGDAPAEGGEGS</sequence>
<accession>A0A8J3NLZ5</accession>